<dbReference type="PANTHER" id="PTHR48056">
    <property type="entry name" value="LRR RECEPTOR-LIKE SERINE/THREONINE-PROTEIN KINASE-RELATED"/>
    <property type="match status" value="1"/>
</dbReference>
<dbReference type="SMART" id="SM00369">
    <property type="entry name" value="LRR_TYP"/>
    <property type="match status" value="13"/>
</dbReference>
<dbReference type="InterPro" id="IPR017441">
    <property type="entry name" value="Protein_kinase_ATP_BS"/>
</dbReference>
<comment type="caution">
    <text evidence="11">The sequence shown here is derived from an EMBL/GenBank/DDBJ whole genome shotgun (WGS) entry which is preliminary data.</text>
</comment>
<organism evidence="11 12">
    <name type="scientific">Anaeramoeba flamelloides</name>
    <dbReference type="NCBI Taxonomy" id="1746091"/>
    <lineage>
        <taxon>Eukaryota</taxon>
        <taxon>Metamonada</taxon>
        <taxon>Anaeramoebidae</taxon>
        <taxon>Anaeramoeba</taxon>
    </lineage>
</organism>
<dbReference type="PROSITE" id="PS00108">
    <property type="entry name" value="PROTEIN_KINASE_ST"/>
    <property type="match status" value="1"/>
</dbReference>
<feature type="region of interest" description="Disordered" evidence="9">
    <location>
        <begin position="479"/>
        <end position="531"/>
    </location>
</feature>
<dbReference type="Pfam" id="PF23598">
    <property type="entry name" value="LRR_14"/>
    <property type="match status" value="3"/>
</dbReference>
<keyword evidence="2" id="KW-0723">Serine/threonine-protein kinase</keyword>
<dbReference type="InterPro" id="IPR001611">
    <property type="entry name" value="Leu-rich_rpt"/>
</dbReference>
<dbReference type="InterPro" id="IPR001245">
    <property type="entry name" value="Ser-Thr/Tyr_kinase_cat_dom"/>
</dbReference>
<evidence type="ECO:0000256" key="8">
    <source>
        <dbReference type="SAM" id="Coils"/>
    </source>
</evidence>
<keyword evidence="2" id="KW-0808">Transferase</keyword>
<dbReference type="PRINTS" id="PR00109">
    <property type="entry name" value="TYRKINASE"/>
</dbReference>
<keyword evidence="2" id="KW-0418">Kinase</keyword>
<dbReference type="Gene3D" id="1.10.510.10">
    <property type="entry name" value="Transferase(Phosphotransferase) domain 1"/>
    <property type="match status" value="1"/>
</dbReference>
<dbReference type="SMART" id="SM00364">
    <property type="entry name" value="LRR_BAC"/>
    <property type="match status" value="11"/>
</dbReference>
<dbReference type="SMART" id="SM00365">
    <property type="entry name" value="LRR_SD22"/>
    <property type="match status" value="8"/>
</dbReference>
<keyword evidence="6 7" id="KW-0067">ATP-binding</keyword>
<evidence type="ECO:0000256" key="2">
    <source>
        <dbReference type="ARBA" id="ARBA00022527"/>
    </source>
</evidence>
<evidence type="ECO:0000313" key="12">
    <source>
        <dbReference type="Proteomes" id="UP001150062"/>
    </source>
</evidence>
<dbReference type="PROSITE" id="PS00107">
    <property type="entry name" value="PROTEIN_KINASE_ATP"/>
    <property type="match status" value="1"/>
</dbReference>
<protein>
    <recommendedName>
        <fullName evidence="10">Protein kinase domain-containing protein</fullName>
    </recommendedName>
</protein>
<evidence type="ECO:0000256" key="4">
    <source>
        <dbReference type="ARBA" id="ARBA00022737"/>
    </source>
</evidence>
<dbReference type="SUPFAM" id="SSF56112">
    <property type="entry name" value="Protein kinase-like (PK-like)"/>
    <property type="match status" value="1"/>
</dbReference>
<dbReference type="CDD" id="cd13999">
    <property type="entry name" value="STKc_MAP3K-like"/>
    <property type="match status" value="1"/>
</dbReference>
<name>A0ABQ8Y5V6_9EUKA</name>
<dbReference type="Proteomes" id="UP001150062">
    <property type="component" value="Unassembled WGS sequence"/>
</dbReference>
<evidence type="ECO:0000256" key="1">
    <source>
        <dbReference type="ARBA" id="ARBA00004167"/>
    </source>
</evidence>
<dbReference type="Gene3D" id="3.80.10.10">
    <property type="entry name" value="Ribonuclease Inhibitor"/>
    <property type="match status" value="3"/>
</dbReference>
<reference evidence="11" key="1">
    <citation type="submission" date="2022-08" db="EMBL/GenBank/DDBJ databases">
        <title>Novel sulfate-reducing endosymbionts in the free-living metamonad Anaeramoeba.</title>
        <authorList>
            <person name="Jerlstrom-Hultqvist J."/>
            <person name="Cepicka I."/>
            <person name="Gallot-Lavallee L."/>
            <person name="Salas-Leiva D."/>
            <person name="Curtis B.A."/>
            <person name="Zahonova K."/>
            <person name="Pipaliya S."/>
            <person name="Dacks J."/>
            <person name="Roger A.J."/>
        </authorList>
    </citation>
    <scope>NUCLEOTIDE SEQUENCE</scope>
    <source>
        <strain evidence="11">Schooner1</strain>
    </source>
</reference>
<dbReference type="InterPro" id="IPR008271">
    <property type="entry name" value="Ser/Thr_kinase_AS"/>
</dbReference>
<keyword evidence="8" id="KW-0175">Coiled coil</keyword>
<proteinExistence type="predicted"/>
<evidence type="ECO:0000256" key="5">
    <source>
        <dbReference type="ARBA" id="ARBA00022741"/>
    </source>
</evidence>
<dbReference type="InterPro" id="IPR032675">
    <property type="entry name" value="LRR_dom_sf"/>
</dbReference>
<feature type="domain" description="Protein kinase" evidence="10">
    <location>
        <begin position="763"/>
        <end position="1018"/>
    </location>
</feature>
<evidence type="ECO:0000256" key="3">
    <source>
        <dbReference type="ARBA" id="ARBA00022614"/>
    </source>
</evidence>
<evidence type="ECO:0000259" key="10">
    <source>
        <dbReference type="PROSITE" id="PS50011"/>
    </source>
</evidence>
<dbReference type="InterPro" id="IPR055414">
    <property type="entry name" value="LRR_R13L4/SHOC2-like"/>
</dbReference>
<keyword evidence="4" id="KW-0677">Repeat</keyword>
<evidence type="ECO:0000256" key="7">
    <source>
        <dbReference type="PROSITE-ProRule" id="PRU10141"/>
    </source>
</evidence>
<dbReference type="SMART" id="SM00220">
    <property type="entry name" value="S_TKc"/>
    <property type="match status" value="1"/>
</dbReference>
<feature type="compositionally biased region" description="Polar residues" evidence="9">
    <location>
        <begin position="502"/>
        <end position="512"/>
    </location>
</feature>
<dbReference type="InterPro" id="IPR011009">
    <property type="entry name" value="Kinase-like_dom_sf"/>
</dbReference>
<dbReference type="InterPro" id="IPR050647">
    <property type="entry name" value="Plant_LRR-RLKs"/>
</dbReference>
<comment type="subcellular location">
    <subcellularLocation>
        <location evidence="1">Membrane</location>
        <topology evidence="1">Single-pass membrane protein</topology>
    </subcellularLocation>
</comment>
<dbReference type="PROSITE" id="PS50011">
    <property type="entry name" value="PROTEIN_KINASE_DOM"/>
    <property type="match status" value="1"/>
</dbReference>
<gene>
    <name evidence="11" type="ORF">M0813_24529</name>
</gene>
<dbReference type="InterPro" id="IPR000719">
    <property type="entry name" value="Prot_kinase_dom"/>
</dbReference>
<feature type="binding site" evidence="7">
    <location>
        <position position="790"/>
    </location>
    <ligand>
        <name>ATP</name>
        <dbReference type="ChEBI" id="CHEBI:30616"/>
    </ligand>
</feature>
<dbReference type="PROSITE" id="PS51450">
    <property type="entry name" value="LRR"/>
    <property type="match status" value="3"/>
</dbReference>
<keyword evidence="12" id="KW-1185">Reference proteome</keyword>
<evidence type="ECO:0000256" key="6">
    <source>
        <dbReference type="ARBA" id="ARBA00022840"/>
    </source>
</evidence>
<keyword evidence="3" id="KW-0433">Leucine-rich repeat</keyword>
<dbReference type="EMBL" id="JAOAOG010000213">
    <property type="protein sequence ID" value="KAJ6240186.1"/>
    <property type="molecule type" value="Genomic_DNA"/>
</dbReference>
<keyword evidence="5 7" id="KW-0547">Nucleotide-binding</keyword>
<dbReference type="InterPro" id="IPR003591">
    <property type="entry name" value="Leu-rich_rpt_typical-subtyp"/>
</dbReference>
<feature type="coiled-coil region" evidence="8">
    <location>
        <begin position="678"/>
        <end position="740"/>
    </location>
</feature>
<dbReference type="Pfam" id="PF07714">
    <property type="entry name" value="PK_Tyr_Ser-Thr"/>
    <property type="match status" value="1"/>
</dbReference>
<dbReference type="PANTHER" id="PTHR48056:SF81">
    <property type="entry name" value="RECEPTOR PROTEIN-TYROSINE KINASE CEPR1"/>
    <property type="match status" value="1"/>
</dbReference>
<dbReference type="SUPFAM" id="SSF52058">
    <property type="entry name" value="L domain-like"/>
    <property type="match status" value="2"/>
</dbReference>
<evidence type="ECO:0000256" key="9">
    <source>
        <dbReference type="SAM" id="MobiDB-lite"/>
    </source>
</evidence>
<accession>A0ABQ8Y5V6</accession>
<sequence>MMSSIEDELNSSFTLISETLTSKEDKVQLFLQKAHKNSSSVLDLSNQEMTHLPSSVGKLVQIEQINICENNLISLPQSIGRLLNCKALFLANNKIEQIPPEIGNLKGLLLLNLGENNISKLPDEICGLPSLNFLACNRNQLCDLPENIGLLTELGELYLDENEIESLPESIGKLTKLSKLDLNANNLIDLPSQFGDLRNLVELDLSFNSLETLPPEIGMLTLLKELILTDNKIEYLPFEIEEMESLQELNLRNNVLSNLPDSICNLRNLNCLIVDNNHLTHLPKSIGKLTKLVTLYANNNQLRIIPKSIGGLINLLYLKLNDNELIKLTKKAGNLINLKEFNIYNNKLKKLPLTIGNLINLTKFYCGVNKLSFLPKEIGKLKNLRKLYIGWNLISELPEEIENLINLQELGLSSNKLNYLPNSISKLTNLKCFYINDNPMQSIPNQILERGSDEVLQFIRNNKYFKNLFIIFPNPQIVNGSTNNNTHNKKKSDKKNQMNRKNNFNRLQSIETSNNNNHNRNSSHNHNHNINNKSMEDLQIANLRSHNSTGSKKSSFSTPNIVNDYAISLPIQTSIGKTKLRQKDQMYSLKGDSIKFQEAEKTSTFKNSSIKSFYLDTVLQSNNTFVNSFNYNTNNTASQGGNTNIGMNDLSDSKSLNKINNFEKIDNNFNNQISLKDLPILSQLIMKLTEEKDRLEMEIHEEKKIHEELEKKVEHNKNETIAIENEVRELNNELKTITKEYKQFCLTWQILEDSYNEIDPSEIEDIEQIGSGSYGNVWKSWWRGKIVAVKRIKPEFTQGTFLEEFKREAILFSKARHPNIVLFMGACTQKNNVFLVTEFMEGGSLFEKLRDENFDSSLKNKLKIVKDIACGMNYLHLNKPKMIIHRDLKSLNVLFDSAGNCKICDFGMARLKDDSVMLESFKGSPCWMAPEMLKRCKYTEKVDIYSFGIVLWEVYTQKSPYRGFKNALSLILAVAYENHRPYCKQIEENWKKLMNDCWQSNPKLRPNFSEIIHSIDNF</sequence>
<evidence type="ECO:0000313" key="11">
    <source>
        <dbReference type="EMBL" id="KAJ6240186.1"/>
    </source>
</evidence>